<keyword evidence="14" id="KW-1185">Reference proteome</keyword>
<dbReference type="FunFam" id="3.40.50.2020:FF:000021">
    <property type="entry name" value="Adenine phosphoribosyltransferase"/>
    <property type="match status" value="1"/>
</dbReference>
<evidence type="ECO:0000256" key="3">
    <source>
        <dbReference type="ARBA" id="ARBA00004496"/>
    </source>
</evidence>
<dbReference type="GO" id="GO:0006166">
    <property type="term" value="P:purine ribonucleoside salvage"/>
    <property type="evidence" value="ECO:0007669"/>
    <property type="project" value="UniProtKB-KW"/>
</dbReference>
<evidence type="ECO:0000256" key="8">
    <source>
        <dbReference type="ARBA" id="ARBA00022676"/>
    </source>
</evidence>
<protein>
    <recommendedName>
        <fullName evidence="6 11">Adenine phosphoribosyltransferase</fullName>
        <shortName evidence="11">APRT</shortName>
        <ecNumber evidence="6 11">2.4.2.7</ecNumber>
    </recommendedName>
</protein>
<gene>
    <name evidence="11" type="primary">apt</name>
    <name evidence="13" type="ORF">SAMN04488035_1311</name>
</gene>
<dbReference type="GO" id="GO:0006168">
    <property type="term" value="P:adenine salvage"/>
    <property type="evidence" value="ECO:0007669"/>
    <property type="project" value="InterPro"/>
</dbReference>
<proteinExistence type="inferred from homology"/>
<organism evidence="13 14">
    <name type="scientific">Flavimobilis marinus</name>
    <dbReference type="NCBI Taxonomy" id="285351"/>
    <lineage>
        <taxon>Bacteria</taxon>
        <taxon>Bacillati</taxon>
        <taxon>Actinomycetota</taxon>
        <taxon>Actinomycetes</taxon>
        <taxon>Micrococcales</taxon>
        <taxon>Jonesiaceae</taxon>
        <taxon>Flavimobilis</taxon>
    </lineage>
</organism>
<comment type="subunit">
    <text evidence="11">Homodimer.</text>
</comment>
<evidence type="ECO:0000256" key="10">
    <source>
        <dbReference type="ARBA" id="ARBA00022726"/>
    </source>
</evidence>
<name>A0A1I2FG69_9MICO</name>
<dbReference type="InterPro" id="IPR005764">
    <property type="entry name" value="Ade_phspho_trans"/>
</dbReference>
<keyword evidence="7 11" id="KW-0963">Cytoplasm</keyword>
<evidence type="ECO:0000256" key="4">
    <source>
        <dbReference type="ARBA" id="ARBA00004659"/>
    </source>
</evidence>
<dbReference type="RefSeq" id="WP_093376343.1">
    <property type="nucleotide sequence ID" value="NZ_BNAN01000002.1"/>
</dbReference>
<sequence length="178" mass="18650">MSGYDADRALVRSLVREVADFPAPGVMFRDVAGVLADTGGFAAAVRCLAEVSAAFEPFDHVAGMEARGFMFAAPLAVHLGTGFLPVRKAGKLPPPVHHASYQLEYGTAALEIRDGVVEPGARVLVLDDILATGGTASAGVDLLQRAGAEVVGLVFLMELPELDGRARLGDHRVESVLD</sequence>
<evidence type="ECO:0000256" key="11">
    <source>
        <dbReference type="HAMAP-Rule" id="MF_00004"/>
    </source>
</evidence>
<evidence type="ECO:0000256" key="5">
    <source>
        <dbReference type="ARBA" id="ARBA00008391"/>
    </source>
</evidence>
<dbReference type="PANTHER" id="PTHR32315">
    <property type="entry name" value="ADENINE PHOSPHORIBOSYLTRANSFERASE"/>
    <property type="match status" value="1"/>
</dbReference>
<dbReference type="GO" id="GO:0002055">
    <property type="term" value="F:adenine binding"/>
    <property type="evidence" value="ECO:0007669"/>
    <property type="project" value="TreeGrafter"/>
</dbReference>
<dbReference type="InterPro" id="IPR000836">
    <property type="entry name" value="PRTase_dom"/>
</dbReference>
<dbReference type="GO" id="GO:0005737">
    <property type="term" value="C:cytoplasm"/>
    <property type="evidence" value="ECO:0007669"/>
    <property type="project" value="UniProtKB-SubCell"/>
</dbReference>
<evidence type="ECO:0000256" key="9">
    <source>
        <dbReference type="ARBA" id="ARBA00022679"/>
    </source>
</evidence>
<dbReference type="NCBIfam" id="NF002636">
    <property type="entry name" value="PRK02304.1-5"/>
    <property type="match status" value="1"/>
</dbReference>
<dbReference type="InterPro" id="IPR029057">
    <property type="entry name" value="PRTase-like"/>
</dbReference>
<dbReference type="Proteomes" id="UP000198520">
    <property type="component" value="Unassembled WGS sequence"/>
</dbReference>
<dbReference type="UniPathway" id="UPA00588">
    <property type="reaction ID" value="UER00646"/>
</dbReference>
<dbReference type="GO" id="GO:0044209">
    <property type="term" value="P:AMP salvage"/>
    <property type="evidence" value="ECO:0007669"/>
    <property type="project" value="UniProtKB-UniRule"/>
</dbReference>
<keyword evidence="10 11" id="KW-0660">Purine salvage</keyword>
<accession>A0A1I2FG69</accession>
<dbReference type="HAMAP" id="MF_00004">
    <property type="entry name" value="Aden_phosphoribosyltr"/>
    <property type="match status" value="1"/>
</dbReference>
<keyword evidence="8 11" id="KW-0328">Glycosyltransferase</keyword>
<dbReference type="GO" id="GO:0003999">
    <property type="term" value="F:adenine phosphoribosyltransferase activity"/>
    <property type="evidence" value="ECO:0007669"/>
    <property type="project" value="UniProtKB-UniRule"/>
</dbReference>
<dbReference type="NCBIfam" id="NF002634">
    <property type="entry name" value="PRK02304.1-3"/>
    <property type="match status" value="1"/>
</dbReference>
<comment type="catalytic activity">
    <reaction evidence="1 11">
        <text>AMP + diphosphate = 5-phospho-alpha-D-ribose 1-diphosphate + adenine</text>
        <dbReference type="Rhea" id="RHEA:16609"/>
        <dbReference type="ChEBI" id="CHEBI:16708"/>
        <dbReference type="ChEBI" id="CHEBI:33019"/>
        <dbReference type="ChEBI" id="CHEBI:58017"/>
        <dbReference type="ChEBI" id="CHEBI:456215"/>
        <dbReference type="EC" id="2.4.2.7"/>
    </reaction>
</comment>
<dbReference type="AlphaFoldDB" id="A0A1I2FG69"/>
<dbReference type="EC" id="2.4.2.7" evidence="6 11"/>
<evidence type="ECO:0000256" key="6">
    <source>
        <dbReference type="ARBA" id="ARBA00011893"/>
    </source>
</evidence>
<comment type="subcellular location">
    <subcellularLocation>
        <location evidence="3 11">Cytoplasm</location>
    </subcellularLocation>
</comment>
<dbReference type="EMBL" id="FONZ01000002">
    <property type="protein sequence ID" value="SFF04402.1"/>
    <property type="molecule type" value="Genomic_DNA"/>
</dbReference>
<reference evidence="14" key="1">
    <citation type="submission" date="2016-10" db="EMBL/GenBank/DDBJ databases">
        <authorList>
            <person name="Varghese N."/>
            <person name="Submissions S."/>
        </authorList>
    </citation>
    <scope>NUCLEOTIDE SEQUENCE [LARGE SCALE GENOMIC DNA]</scope>
    <source>
        <strain evidence="14">DSM 19083</strain>
    </source>
</reference>
<comment type="function">
    <text evidence="2 11">Catalyzes a salvage reaction resulting in the formation of AMP, that is energically less costly than de novo synthesis.</text>
</comment>
<feature type="domain" description="Phosphoribosyltransferase" evidence="12">
    <location>
        <begin position="53"/>
        <end position="161"/>
    </location>
</feature>
<evidence type="ECO:0000259" key="12">
    <source>
        <dbReference type="Pfam" id="PF00156"/>
    </source>
</evidence>
<comment type="similarity">
    <text evidence="5 11">Belongs to the purine/pyrimidine phosphoribosyltransferase family.</text>
</comment>
<dbReference type="OrthoDB" id="9803963at2"/>
<keyword evidence="9 11" id="KW-0808">Transferase</keyword>
<dbReference type="PANTHER" id="PTHR32315:SF3">
    <property type="entry name" value="ADENINE PHOSPHORIBOSYLTRANSFERASE"/>
    <property type="match status" value="1"/>
</dbReference>
<dbReference type="InterPro" id="IPR050054">
    <property type="entry name" value="UPRTase/APRTase"/>
</dbReference>
<evidence type="ECO:0000313" key="13">
    <source>
        <dbReference type="EMBL" id="SFF04402.1"/>
    </source>
</evidence>
<evidence type="ECO:0000313" key="14">
    <source>
        <dbReference type="Proteomes" id="UP000198520"/>
    </source>
</evidence>
<comment type="pathway">
    <text evidence="4 11">Purine metabolism; AMP biosynthesis via salvage pathway; AMP from adenine: step 1/1.</text>
</comment>
<dbReference type="CDD" id="cd06223">
    <property type="entry name" value="PRTases_typeI"/>
    <property type="match status" value="1"/>
</dbReference>
<evidence type="ECO:0000256" key="2">
    <source>
        <dbReference type="ARBA" id="ARBA00003968"/>
    </source>
</evidence>
<evidence type="ECO:0000256" key="1">
    <source>
        <dbReference type="ARBA" id="ARBA00000868"/>
    </source>
</evidence>
<dbReference type="Gene3D" id="3.40.50.2020">
    <property type="match status" value="1"/>
</dbReference>
<dbReference type="Pfam" id="PF00156">
    <property type="entry name" value="Pribosyltran"/>
    <property type="match status" value="1"/>
</dbReference>
<dbReference type="SUPFAM" id="SSF53271">
    <property type="entry name" value="PRTase-like"/>
    <property type="match status" value="1"/>
</dbReference>
<dbReference type="GO" id="GO:0016208">
    <property type="term" value="F:AMP binding"/>
    <property type="evidence" value="ECO:0007669"/>
    <property type="project" value="TreeGrafter"/>
</dbReference>
<evidence type="ECO:0000256" key="7">
    <source>
        <dbReference type="ARBA" id="ARBA00022490"/>
    </source>
</evidence>
<dbReference type="STRING" id="285351.SAMN04488035_1311"/>